<dbReference type="Pfam" id="PF13578">
    <property type="entry name" value="Methyltransf_24"/>
    <property type="match status" value="1"/>
</dbReference>
<sequence length="237" mass="27469">MSILNRGWIYDSITRNQDSGSVSYRWTHGANDTYMGSGIMYFSIPYFLKARVCVCLGSGGGYVPRLMVDCVYELNETQMYGEGKTGEVYVVDATNSVNGEVDWSGEDSFLREKFNPRFINSTTEDAFYNFFVKRDIKIDYLHIDAGHTYEDCKQDFDLYSTLMNENGIISIHDSDERYWEDFETYEGEPHDMCIGPSEVVKEISYKWEVFNLFDYKEKSEKLSSSGLTLLRRKSEEI</sequence>
<protein>
    <recommendedName>
        <fullName evidence="2">Methyltransferase domain-containing protein</fullName>
    </recommendedName>
</protein>
<dbReference type="Gene3D" id="3.40.50.150">
    <property type="entry name" value="Vaccinia Virus protein VP39"/>
    <property type="match status" value="1"/>
</dbReference>
<evidence type="ECO:0008006" key="2">
    <source>
        <dbReference type="Google" id="ProtNLM"/>
    </source>
</evidence>
<accession>A0A382G767</accession>
<dbReference type="InterPro" id="IPR029063">
    <property type="entry name" value="SAM-dependent_MTases_sf"/>
</dbReference>
<evidence type="ECO:0000313" key="1">
    <source>
        <dbReference type="EMBL" id="SVB71116.1"/>
    </source>
</evidence>
<name>A0A382G767_9ZZZZ</name>
<organism evidence="1">
    <name type="scientific">marine metagenome</name>
    <dbReference type="NCBI Taxonomy" id="408172"/>
    <lineage>
        <taxon>unclassified sequences</taxon>
        <taxon>metagenomes</taxon>
        <taxon>ecological metagenomes</taxon>
    </lineage>
</organism>
<reference evidence="1" key="1">
    <citation type="submission" date="2018-05" db="EMBL/GenBank/DDBJ databases">
        <authorList>
            <person name="Lanie J.A."/>
            <person name="Ng W.-L."/>
            <person name="Kazmierczak K.M."/>
            <person name="Andrzejewski T.M."/>
            <person name="Davidsen T.M."/>
            <person name="Wayne K.J."/>
            <person name="Tettelin H."/>
            <person name="Glass J.I."/>
            <person name="Rusch D."/>
            <person name="Podicherti R."/>
            <person name="Tsui H.-C.T."/>
            <person name="Winkler M.E."/>
        </authorList>
    </citation>
    <scope>NUCLEOTIDE SEQUENCE</scope>
</reference>
<dbReference type="AlphaFoldDB" id="A0A382G767"/>
<dbReference type="EMBL" id="UINC01053962">
    <property type="protein sequence ID" value="SVB71116.1"/>
    <property type="molecule type" value="Genomic_DNA"/>
</dbReference>
<gene>
    <name evidence="1" type="ORF">METZ01_LOCUS223970</name>
</gene>
<proteinExistence type="predicted"/>